<dbReference type="Gene3D" id="3.20.20.190">
    <property type="entry name" value="Phosphatidylinositol (PI) phosphodiesterase"/>
    <property type="match status" value="1"/>
</dbReference>
<comment type="caution">
    <text evidence="2">The sequence shown here is derived from an EMBL/GenBank/DDBJ whole genome shotgun (WGS) entry which is preliminary data.</text>
</comment>
<keyword evidence="3" id="KW-1185">Reference proteome</keyword>
<feature type="domain" description="GP-PDE" evidence="1">
    <location>
        <begin position="9"/>
        <end position="231"/>
    </location>
</feature>
<sequence>MTASPLPKPLLLGHRGSPRQHRENTLLSFQAALQSGLDGVELDVRRLADGLLVVHHDLELPDGRALNTLLSADLPDDVPTLESVLGWAADTGAYVNVEIKFEGARIDDRVSGTLRAVRAHGLAERVIVSSFSPFVLRAARDLDAGIERGFLVHRPYRFGVDLMPLVARKLAVRALHPRFHLIDEALMTLARAEGWRVNAWTVNDPAEVARLTALGVDGLIGDLPDVLLGARP</sequence>
<dbReference type="AlphaFoldDB" id="A0A917PD98"/>
<dbReference type="GO" id="GO:0008081">
    <property type="term" value="F:phosphoric diester hydrolase activity"/>
    <property type="evidence" value="ECO:0007669"/>
    <property type="project" value="InterPro"/>
</dbReference>
<evidence type="ECO:0000313" key="2">
    <source>
        <dbReference type="EMBL" id="GGJ71652.1"/>
    </source>
</evidence>
<dbReference type="PANTHER" id="PTHR46211:SF1">
    <property type="entry name" value="GLYCEROPHOSPHODIESTER PHOSPHODIESTERASE, CYTOPLASMIC"/>
    <property type="match status" value="1"/>
</dbReference>
<dbReference type="PANTHER" id="PTHR46211">
    <property type="entry name" value="GLYCEROPHOSPHORYL DIESTER PHOSPHODIESTERASE"/>
    <property type="match status" value="1"/>
</dbReference>
<dbReference type="PROSITE" id="PS51704">
    <property type="entry name" value="GP_PDE"/>
    <property type="match status" value="1"/>
</dbReference>
<dbReference type="CDD" id="cd08556">
    <property type="entry name" value="GDPD"/>
    <property type="match status" value="1"/>
</dbReference>
<dbReference type="GO" id="GO:0006629">
    <property type="term" value="P:lipid metabolic process"/>
    <property type="evidence" value="ECO:0007669"/>
    <property type="project" value="InterPro"/>
</dbReference>
<reference evidence="2" key="2">
    <citation type="submission" date="2020-09" db="EMBL/GenBank/DDBJ databases">
        <authorList>
            <person name="Sun Q."/>
            <person name="Ohkuma M."/>
        </authorList>
    </citation>
    <scope>NUCLEOTIDE SEQUENCE</scope>
    <source>
        <strain evidence="2">JCM 14371</strain>
    </source>
</reference>
<protein>
    <submittedName>
        <fullName evidence="2">Glycerophosphoryl diester phosphodiesterase</fullName>
    </submittedName>
</protein>
<dbReference type="Proteomes" id="UP000635726">
    <property type="component" value="Unassembled WGS sequence"/>
</dbReference>
<reference evidence="2" key="1">
    <citation type="journal article" date="2014" name="Int. J. Syst. Evol. Microbiol.">
        <title>Complete genome sequence of Corynebacterium casei LMG S-19264T (=DSM 44701T), isolated from a smear-ripened cheese.</title>
        <authorList>
            <consortium name="US DOE Joint Genome Institute (JGI-PGF)"/>
            <person name="Walter F."/>
            <person name="Albersmeier A."/>
            <person name="Kalinowski J."/>
            <person name="Ruckert C."/>
        </authorList>
    </citation>
    <scope>NUCLEOTIDE SEQUENCE</scope>
    <source>
        <strain evidence="2">JCM 14371</strain>
    </source>
</reference>
<dbReference type="RefSeq" id="WP_188961843.1">
    <property type="nucleotide sequence ID" value="NZ_BMOE01000004.1"/>
</dbReference>
<dbReference type="EMBL" id="BMOE01000004">
    <property type="protein sequence ID" value="GGJ71652.1"/>
    <property type="molecule type" value="Genomic_DNA"/>
</dbReference>
<evidence type="ECO:0000259" key="1">
    <source>
        <dbReference type="PROSITE" id="PS51704"/>
    </source>
</evidence>
<gene>
    <name evidence="2" type="ORF">GCM10008939_15060</name>
</gene>
<name>A0A917PD98_9DEIO</name>
<dbReference type="SUPFAM" id="SSF51695">
    <property type="entry name" value="PLC-like phosphodiesterases"/>
    <property type="match status" value="1"/>
</dbReference>
<dbReference type="Pfam" id="PF03009">
    <property type="entry name" value="GDPD"/>
    <property type="match status" value="1"/>
</dbReference>
<dbReference type="InterPro" id="IPR030395">
    <property type="entry name" value="GP_PDE_dom"/>
</dbReference>
<proteinExistence type="predicted"/>
<accession>A0A917PD98</accession>
<dbReference type="InterPro" id="IPR017946">
    <property type="entry name" value="PLC-like_Pdiesterase_TIM-brl"/>
</dbReference>
<evidence type="ECO:0000313" key="3">
    <source>
        <dbReference type="Proteomes" id="UP000635726"/>
    </source>
</evidence>
<organism evidence="2 3">
    <name type="scientific">Deinococcus aquiradiocola</name>
    <dbReference type="NCBI Taxonomy" id="393059"/>
    <lineage>
        <taxon>Bacteria</taxon>
        <taxon>Thermotogati</taxon>
        <taxon>Deinococcota</taxon>
        <taxon>Deinococci</taxon>
        <taxon>Deinococcales</taxon>
        <taxon>Deinococcaceae</taxon>
        <taxon>Deinococcus</taxon>
    </lineage>
</organism>